<keyword evidence="2" id="KW-1185">Reference proteome</keyword>
<name>A0ACB8ZI24_ARCLA</name>
<sequence length="439" mass="48505">MGVFSLALGITLAILYIVGCSPATTIGATSGATFSVDLIHRDSIESPFYNHGMTFSQRVGRALQRSIKNAKRFQSNSSIYQTQIIPDEGEFLMNISFGNPSHRVLAIADTGSDLSWIQCRPCIQCYKHVGSIFNPKLSSTYKAFGCKSETCKTLSSVATKCSSTKTCQFTEAYADGSYSIGDVATETIKLGGRDLQDFVFGCSFRNDGVFEKTWGGIIGLGGGDFSLVSQIRTLVTPKFSYCMIPFPTDDHLLKLSSKLIFGDVNFGSQAVSTPLVSKWSPTFYFVTLEGITVGDIRLNNSEPSNPTKPMHKGNMILDSGTTFTMLPHNLYHRVEAAIKENLKNVRTIKDPQNQLSLCYRKKRVKHAPKITMHFEGADVPLLRYNIFIEVSKHVMCLGMVPNSMNAIFGNLAQSNFLVGYDLEKKSVSFRHTDCTRLKV</sequence>
<evidence type="ECO:0000313" key="2">
    <source>
        <dbReference type="Proteomes" id="UP001055879"/>
    </source>
</evidence>
<reference evidence="1 2" key="2">
    <citation type="journal article" date="2022" name="Mol. Ecol. Resour.">
        <title>The genomes of chicory, endive, great burdock and yacon provide insights into Asteraceae paleo-polyploidization history and plant inulin production.</title>
        <authorList>
            <person name="Fan W."/>
            <person name="Wang S."/>
            <person name="Wang H."/>
            <person name="Wang A."/>
            <person name="Jiang F."/>
            <person name="Liu H."/>
            <person name="Zhao H."/>
            <person name="Xu D."/>
            <person name="Zhang Y."/>
        </authorList>
    </citation>
    <scope>NUCLEOTIDE SEQUENCE [LARGE SCALE GENOMIC DNA]</scope>
    <source>
        <strain evidence="2">cv. Niubang</strain>
    </source>
</reference>
<organism evidence="1 2">
    <name type="scientific">Arctium lappa</name>
    <name type="common">Greater burdock</name>
    <name type="synonym">Lappa major</name>
    <dbReference type="NCBI Taxonomy" id="4217"/>
    <lineage>
        <taxon>Eukaryota</taxon>
        <taxon>Viridiplantae</taxon>
        <taxon>Streptophyta</taxon>
        <taxon>Embryophyta</taxon>
        <taxon>Tracheophyta</taxon>
        <taxon>Spermatophyta</taxon>
        <taxon>Magnoliopsida</taxon>
        <taxon>eudicotyledons</taxon>
        <taxon>Gunneridae</taxon>
        <taxon>Pentapetalae</taxon>
        <taxon>asterids</taxon>
        <taxon>campanulids</taxon>
        <taxon>Asterales</taxon>
        <taxon>Asteraceae</taxon>
        <taxon>Carduoideae</taxon>
        <taxon>Cardueae</taxon>
        <taxon>Arctiinae</taxon>
        <taxon>Arctium</taxon>
    </lineage>
</organism>
<comment type="caution">
    <text evidence="1">The sequence shown here is derived from an EMBL/GenBank/DDBJ whole genome shotgun (WGS) entry which is preliminary data.</text>
</comment>
<evidence type="ECO:0000313" key="1">
    <source>
        <dbReference type="EMBL" id="KAI3697310.1"/>
    </source>
</evidence>
<dbReference type="Proteomes" id="UP001055879">
    <property type="component" value="Linkage Group LG10"/>
</dbReference>
<accession>A0ACB8ZI24</accession>
<gene>
    <name evidence="1" type="ORF">L6452_30239</name>
</gene>
<protein>
    <submittedName>
        <fullName evidence="1">Uncharacterized protein</fullName>
    </submittedName>
</protein>
<dbReference type="EMBL" id="CM042056">
    <property type="protein sequence ID" value="KAI3697310.1"/>
    <property type="molecule type" value="Genomic_DNA"/>
</dbReference>
<proteinExistence type="predicted"/>
<reference evidence="2" key="1">
    <citation type="journal article" date="2022" name="Mol. Ecol. Resour.">
        <title>The genomes of chicory, endive, great burdock and yacon provide insights into Asteraceae palaeo-polyploidization history and plant inulin production.</title>
        <authorList>
            <person name="Fan W."/>
            <person name="Wang S."/>
            <person name="Wang H."/>
            <person name="Wang A."/>
            <person name="Jiang F."/>
            <person name="Liu H."/>
            <person name="Zhao H."/>
            <person name="Xu D."/>
            <person name="Zhang Y."/>
        </authorList>
    </citation>
    <scope>NUCLEOTIDE SEQUENCE [LARGE SCALE GENOMIC DNA]</scope>
    <source>
        <strain evidence="2">cv. Niubang</strain>
    </source>
</reference>